<evidence type="ECO:0000256" key="10">
    <source>
        <dbReference type="ARBA" id="ARBA00023128"/>
    </source>
</evidence>
<keyword evidence="8 13" id="KW-1133">Transmembrane helix</keyword>
<keyword evidence="10 12" id="KW-0496">Mitochondrion</keyword>
<dbReference type="GO" id="GO:0031966">
    <property type="term" value="C:mitochondrial membrane"/>
    <property type="evidence" value="ECO:0007669"/>
    <property type="project" value="UniProtKB-SubCell"/>
</dbReference>
<keyword evidence="6 12" id="KW-0812">Transmembrane</keyword>
<comment type="similarity">
    <text evidence="2 12">Belongs to the ATPase protein 8 family.</text>
</comment>
<dbReference type="EMBL" id="OR804141">
    <property type="protein sequence ID" value="WPW47051.1"/>
    <property type="molecule type" value="Genomic_DNA"/>
</dbReference>
<evidence type="ECO:0000256" key="7">
    <source>
        <dbReference type="ARBA" id="ARBA00022781"/>
    </source>
</evidence>
<geneLocation type="mitochondrion" evidence="14"/>
<keyword evidence="7 12" id="KW-0375">Hydrogen ion transport</keyword>
<dbReference type="GO" id="GO:0045259">
    <property type="term" value="C:proton-transporting ATP synthase complex"/>
    <property type="evidence" value="ECO:0007669"/>
    <property type="project" value="UniProtKB-KW"/>
</dbReference>
<evidence type="ECO:0000256" key="2">
    <source>
        <dbReference type="ARBA" id="ARBA00008892"/>
    </source>
</evidence>
<dbReference type="AlphaFoldDB" id="A0AB38Z6K6"/>
<evidence type="ECO:0000256" key="1">
    <source>
        <dbReference type="ARBA" id="ARBA00004304"/>
    </source>
</evidence>
<dbReference type="CTD" id="4509"/>
<proteinExistence type="inferred from homology"/>
<evidence type="ECO:0000256" key="8">
    <source>
        <dbReference type="ARBA" id="ARBA00022989"/>
    </source>
</evidence>
<comment type="subcellular location">
    <subcellularLocation>
        <location evidence="1 12">Mitochondrion membrane</location>
        <topology evidence="1 12">Single-pass membrane protein</topology>
    </subcellularLocation>
</comment>
<organism evidence="14">
    <name type="scientific">Halovelia malaya</name>
    <dbReference type="NCBI Taxonomy" id="3095932"/>
    <lineage>
        <taxon>Eukaryota</taxon>
        <taxon>Metazoa</taxon>
        <taxon>Ecdysozoa</taxon>
        <taxon>Arthropoda</taxon>
        <taxon>Hexapoda</taxon>
        <taxon>Insecta</taxon>
        <taxon>Pterygota</taxon>
        <taxon>Neoptera</taxon>
        <taxon>Paraneoptera</taxon>
        <taxon>Hemiptera</taxon>
        <taxon>Heteroptera</taxon>
        <taxon>Gerromorpha</taxon>
        <taxon>Gerroidea</taxon>
        <taxon>Veliidae</taxon>
        <taxon>Haloveliinae</taxon>
        <taxon>Halovelia</taxon>
    </lineage>
</organism>
<evidence type="ECO:0000256" key="13">
    <source>
        <dbReference type="SAM" id="Phobius"/>
    </source>
</evidence>
<keyword evidence="5 12" id="KW-0138">CF(0)</keyword>
<dbReference type="InterPro" id="IPR001421">
    <property type="entry name" value="ATP8_metazoa"/>
</dbReference>
<dbReference type="RefSeq" id="YP_011010436.1">
    <property type="nucleotide sequence ID" value="NC_085393.1"/>
</dbReference>
<evidence type="ECO:0000256" key="5">
    <source>
        <dbReference type="ARBA" id="ARBA00022547"/>
    </source>
</evidence>
<accession>A0AB38Z6K6</accession>
<gene>
    <name evidence="14" type="primary">ATP8</name>
</gene>
<sequence length="51" mass="6344">MPQMAPMSWLTLMLLFTMTMIIINTMMYFNKDYKNKNTEKNMTKKLFNWKW</sequence>
<protein>
    <recommendedName>
        <fullName evidence="12">ATP synthase complex subunit 8</fullName>
    </recommendedName>
</protein>
<keyword evidence="4 12" id="KW-0813">Transport</keyword>
<evidence type="ECO:0000256" key="3">
    <source>
        <dbReference type="ARBA" id="ARBA00011291"/>
    </source>
</evidence>
<reference evidence="14" key="1">
    <citation type="journal article" date="2024" name="Insect Syst Divers">
        <title>Skimming the skaters: genome skimming improves phylogenetic resolution of Halobatinae (Hemiptera: Gerridae).</title>
        <authorList>
            <person name="Chang J.J.M."/>
            <person name="Raupach M.J."/>
            <person name="Cheng L."/>
            <person name="Damgaard J."/>
            <person name="Hongjamrassilp W."/>
            <person name="Ip Y.C.A."/>
            <person name="Ng M.H.-C."/>
            <person name="Chan W.W.R."/>
            <person name="Kunning I."/>
            <person name="Liang B.J.Y."/>
            <person name="Maggioni D."/>
            <person name="Mana R.R."/>
            <person name="Mishra H."/>
            <person name="Mowe M.A.D."/>
            <person name="Wainwright B.J."/>
            <person name="Whitney J.L."/>
            <person name="Wolfe K."/>
            <person name="Yeo D.C.J."/>
            <person name="Huang D."/>
        </authorList>
    </citation>
    <scope>NUCLEOTIDE SEQUENCE</scope>
</reference>
<comment type="subunit">
    <text evidence="3">F-type ATPases have 2 components, CF(1) - the catalytic core - and CF(0) - the membrane proton channel.</text>
</comment>
<evidence type="ECO:0000256" key="9">
    <source>
        <dbReference type="ARBA" id="ARBA00023065"/>
    </source>
</evidence>
<feature type="transmembrane region" description="Helical" evidence="13">
    <location>
        <begin position="6"/>
        <end position="29"/>
    </location>
</feature>
<evidence type="ECO:0000256" key="4">
    <source>
        <dbReference type="ARBA" id="ARBA00022448"/>
    </source>
</evidence>
<dbReference type="GeneID" id="87711603"/>
<dbReference type="GO" id="GO:0015986">
    <property type="term" value="P:proton motive force-driven ATP synthesis"/>
    <property type="evidence" value="ECO:0007669"/>
    <property type="project" value="InterPro"/>
</dbReference>
<keyword evidence="9 12" id="KW-0406">Ion transport</keyword>
<name>A0AB38Z6K6_9HEMI</name>
<evidence type="ECO:0000313" key="14">
    <source>
        <dbReference type="EMBL" id="WPW47051.1"/>
    </source>
</evidence>
<keyword evidence="11 13" id="KW-0472">Membrane</keyword>
<dbReference type="GO" id="GO:0015078">
    <property type="term" value="F:proton transmembrane transporter activity"/>
    <property type="evidence" value="ECO:0007669"/>
    <property type="project" value="InterPro"/>
</dbReference>
<evidence type="ECO:0000256" key="12">
    <source>
        <dbReference type="RuleBase" id="RU003661"/>
    </source>
</evidence>
<dbReference type="Pfam" id="PF00895">
    <property type="entry name" value="ATP-synt_8"/>
    <property type="match status" value="1"/>
</dbReference>
<evidence type="ECO:0000256" key="11">
    <source>
        <dbReference type="ARBA" id="ARBA00023136"/>
    </source>
</evidence>
<evidence type="ECO:0000256" key="6">
    <source>
        <dbReference type="ARBA" id="ARBA00022692"/>
    </source>
</evidence>